<dbReference type="GO" id="GO:0016810">
    <property type="term" value="F:hydrolase activity, acting on carbon-nitrogen (but not peptide) bonds"/>
    <property type="evidence" value="ECO:0007669"/>
    <property type="project" value="InterPro"/>
</dbReference>
<evidence type="ECO:0000313" key="4">
    <source>
        <dbReference type="EMBL" id="SDR78351.1"/>
    </source>
</evidence>
<evidence type="ECO:0000256" key="2">
    <source>
        <dbReference type="ARBA" id="ARBA00022801"/>
    </source>
</evidence>
<keyword evidence="5" id="KW-1185">Reference proteome</keyword>
<gene>
    <name evidence="4" type="ORF">SAMN04488552_1016</name>
</gene>
<organism evidence="4 5">
    <name type="scientific">Christiangramia echinicola</name>
    <dbReference type="NCBI Taxonomy" id="279359"/>
    <lineage>
        <taxon>Bacteria</taxon>
        <taxon>Pseudomonadati</taxon>
        <taxon>Bacteroidota</taxon>
        <taxon>Flavobacteriia</taxon>
        <taxon>Flavobacteriales</taxon>
        <taxon>Flavobacteriaceae</taxon>
        <taxon>Christiangramia</taxon>
    </lineage>
</organism>
<feature type="domain" description="NodB homology" evidence="3">
    <location>
        <begin position="27"/>
        <end position="224"/>
    </location>
</feature>
<dbReference type="InterPro" id="IPR002509">
    <property type="entry name" value="NODB_dom"/>
</dbReference>
<dbReference type="PANTHER" id="PTHR10587">
    <property type="entry name" value="GLYCOSYL TRANSFERASE-RELATED"/>
    <property type="match status" value="1"/>
</dbReference>
<dbReference type="Pfam" id="PF01522">
    <property type="entry name" value="Polysacc_deac_1"/>
    <property type="match status" value="1"/>
</dbReference>
<dbReference type="InterPro" id="IPR050248">
    <property type="entry name" value="Polysacc_deacetylase_ArnD"/>
</dbReference>
<dbReference type="GO" id="GO:0005975">
    <property type="term" value="P:carbohydrate metabolic process"/>
    <property type="evidence" value="ECO:0007669"/>
    <property type="project" value="InterPro"/>
</dbReference>
<dbReference type="Gene3D" id="3.20.20.370">
    <property type="entry name" value="Glycoside hydrolase/deacetylase"/>
    <property type="match status" value="1"/>
</dbReference>
<dbReference type="CDD" id="cd10917">
    <property type="entry name" value="CE4_NodB_like_6s_7s"/>
    <property type="match status" value="1"/>
</dbReference>
<dbReference type="InterPro" id="IPR011330">
    <property type="entry name" value="Glyco_hydro/deAcase_b/a-brl"/>
</dbReference>
<dbReference type="RefSeq" id="WP_089661544.1">
    <property type="nucleotide sequence ID" value="NZ_LT629745.1"/>
</dbReference>
<dbReference type="Proteomes" id="UP000198858">
    <property type="component" value="Chromosome I"/>
</dbReference>
<protein>
    <submittedName>
        <fullName evidence="4">Peptidoglycan/xylan/chitin deacetylase, PgdA/CDA1 family</fullName>
    </submittedName>
</protein>
<proteinExistence type="predicted"/>
<accession>A0A1H1LV04</accession>
<dbReference type="STRING" id="1250231.SAMN04488552_1016"/>
<dbReference type="AlphaFoldDB" id="A0A1H1LV04"/>
<dbReference type="GO" id="GO:0016020">
    <property type="term" value="C:membrane"/>
    <property type="evidence" value="ECO:0007669"/>
    <property type="project" value="TreeGrafter"/>
</dbReference>
<sequence length="230" mass="26425">MKLFLPKYPSLLKALYPERISKVGNKSAIYLTFDDGPVPEVTPWVLDTLKKHNAKASFFCIGDNVQKYPEIFNRILSSGHAIGNHTYNHLNGWNTSTSEYIKNTLKAEEIMTNTEKQTLYNKTETINPELQTPNFKLFRPPYGRIKNSQARQIKKAGLKIVMWDVISGDYDKEFSAEKCFQNIIENTATGSTIVLHDSTKAWDNLKIILPKILEYYKEKGLEFRSLKDVL</sequence>
<dbReference type="PROSITE" id="PS51677">
    <property type="entry name" value="NODB"/>
    <property type="match status" value="1"/>
</dbReference>
<dbReference type="SUPFAM" id="SSF88713">
    <property type="entry name" value="Glycoside hydrolase/deacetylase"/>
    <property type="match status" value="1"/>
</dbReference>
<evidence type="ECO:0000313" key="5">
    <source>
        <dbReference type="Proteomes" id="UP000198858"/>
    </source>
</evidence>
<evidence type="ECO:0000259" key="3">
    <source>
        <dbReference type="PROSITE" id="PS51677"/>
    </source>
</evidence>
<dbReference type="EMBL" id="LT629745">
    <property type="protein sequence ID" value="SDR78351.1"/>
    <property type="molecule type" value="Genomic_DNA"/>
</dbReference>
<evidence type="ECO:0000256" key="1">
    <source>
        <dbReference type="ARBA" id="ARBA00022723"/>
    </source>
</evidence>
<name>A0A1H1LV04_9FLAO</name>
<keyword evidence="2" id="KW-0378">Hydrolase</keyword>
<dbReference type="PANTHER" id="PTHR10587:SF133">
    <property type="entry name" value="CHITIN DEACETYLASE 1-RELATED"/>
    <property type="match status" value="1"/>
</dbReference>
<dbReference type="GO" id="GO:0046872">
    <property type="term" value="F:metal ion binding"/>
    <property type="evidence" value="ECO:0007669"/>
    <property type="project" value="UniProtKB-KW"/>
</dbReference>
<reference evidence="4 5" key="1">
    <citation type="submission" date="2016-10" db="EMBL/GenBank/DDBJ databases">
        <authorList>
            <person name="Varghese N."/>
            <person name="Submissions S."/>
        </authorList>
    </citation>
    <scope>NUCLEOTIDE SEQUENCE [LARGE SCALE GENOMIC DNA]</scope>
    <source>
        <strain evidence="4 5">Mar_2010_102</strain>
    </source>
</reference>
<keyword evidence="1" id="KW-0479">Metal-binding</keyword>